<protein>
    <recommendedName>
        <fullName evidence="3">Transposase</fullName>
    </recommendedName>
</protein>
<keyword evidence="2" id="KW-1185">Reference proteome</keyword>
<reference evidence="1 2" key="1">
    <citation type="journal article" date="2008" name="Proc. Natl. Acad. Sci. U.S.A.">
        <title>The genome of Cyanothece 51142, a unicellular diazotrophic cyanobacterium important in the marine nitrogen cycle.</title>
        <authorList>
            <person name="Welsh E.A."/>
            <person name="Liberton M."/>
            <person name="Stoeckel J."/>
            <person name="Loh T."/>
            <person name="Elvitigala T."/>
            <person name="Wang C."/>
            <person name="Wollam A."/>
            <person name="Fulton R.S."/>
            <person name="Clifton S.W."/>
            <person name="Jacobs J.M."/>
            <person name="Aurora R."/>
            <person name="Ghosh B.K."/>
            <person name="Sherman L.A."/>
            <person name="Smith R.D."/>
            <person name="Wilson R.K."/>
            <person name="Pakrasi H.B."/>
        </authorList>
    </citation>
    <scope>NUCLEOTIDE SEQUENCE [LARGE SCALE GENOMIC DNA]</scope>
    <source>
        <strain evidence="2">ATCC 51142 / BH68</strain>
    </source>
</reference>
<dbReference type="EMBL" id="CP000806">
    <property type="protein sequence ID" value="ACB51989.1"/>
    <property type="molecule type" value="Genomic_DNA"/>
</dbReference>
<accession>B1WT67</accession>
<dbReference type="Proteomes" id="UP000001203">
    <property type="component" value="Chromosome circular"/>
</dbReference>
<dbReference type="AlphaFoldDB" id="B1WT67"/>
<gene>
    <name evidence="1" type="ordered locus">cce_2641</name>
</gene>
<evidence type="ECO:0008006" key="3">
    <source>
        <dbReference type="Google" id="ProtNLM"/>
    </source>
</evidence>
<evidence type="ECO:0000313" key="1">
    <source>
        <dbReference type="EMBL" id="ACB51989.1"/>
    </source>
</evidence>
<evidence type="ECO:0000313" key="2">
    <source>
        <dbReference type="Proteomes" id="UP000001203"/>
    </source>
</evidence>
<proteinExistence type="predicted"/>
<name>B1WT67_CROS5</name>
<sequence>MASLVGWIEKRNPKIQRTSLKIVLEYSRLLN</sequence>
<organism evidence="1 2">
    <name type="scientific">Crocosphaera subtropica (strain ATCC 51142 / BH68)</name>
    <name type="common">Cyanothece sp. (strain ATCC 51142)</name>
    <dbReference type="NCBI Taxonomy" id="43989"/>
    <lineage>
        <taxon>Bacteria</taxon>
        <taxon>Bacillati</taxon>
        <taxon>Cyanobacteriota</taxon>
        <taxon>Cyanophyceae</taxon>
        <taxon>Oscillatoriophycideae</taxon>
        <taxon>Chroococcales</taxon>
        <taxon>Aphanothecaceae</taxon>
        <taxon>Crocosphaera</taxon>
        <taxon>Crocosphaera subtropica</taxon>
    </lineage>
</organism>
<dbReference type="KEGG" id="cyt:cce_2641"/>
<dbReference type="HOGENOM" id="CLU_3396068_0_0_3"/>